<organism evidence="2 3">
    <name type="scientific">Favolaschia claudopus</name>
    <dbReference type="NCBI Taxonomy" id="2862362"/>
    <lineage>
        <taxon>Eukaryota</taxon>
        <taxon>Fungi</taxon>
        <taxon>Dikarya</taxon>
        <taxon>Basidiomycota</taxon>
        <taxon>Agaricomycotina</taxon>
        <taxon>Agaricomycetes</taxon>
        <taxon>Agaricomycetidae</taxon>
        <taxon>Agaricales</taxon>
        <taxon>Marasmiineae</taxon>
        <taxon>Mycenaceae</taxon>
        <taxon>Favolaschia</taxon>
    </lineage>
</organism>
<keyword evidence="3" id="KW-1185">Reference proteome</keyword>
<evidence type="ECO:0008006" key="4">
    <source>
        <dbReference type="Google" id="ProtNLM"/>
    </source>
</evidence>
<dbReference type="Gene3D" id="3.80.10.10">
    <property type="entry name" value="Ribonuclease Inhibitor"/>
    <property type="match status" value="1"/>
</dbReference>
<accession>A0AAW0EH93</accession>
<feature type="transmembrane region" description="Helical" evidence="1">
    <location>
        <begin position="372"/>
        <end position="393"/>
    </location>
</feature>
<dbReference type="SUPFAM" id="SSF52047">
    <property type="entry name" value="RNI-like"/>
    <property type="match status" value="1"/>
</dbReference>
<reference evidence="2 3" key="1">
    <citation type="journal article" date="2024" name="J Genomics">
        <title>Draft genome sequencing and assembly of Favolaschia claudopus CIRM-BRFM 2984 isolated from oak limbs.</title>
        <authorList>
            <person name="Navarro D."/>
            <person name="Drula E."/>
            <person name="Chaduli D."/>
            <person name="Cazenave R."/>
            <person name="Ahrendt S."/>
            <person name="Wang J."/>
            <person name="Lipzen A."/>
            <person name="Daum C."/>
            <person name="Barry K."/>
            <person name="Grigoriev I.V."/>
            <person name="Favel A."/>
            <person name="Rosso M.N."/>
            <person name="Martin F."/>
        </authorList>
    </citation>
    <scope>NUCLEOTIDE SEQUENCE [LARGE SCALE GENOMIC DNA]</scope>
    <source>
        <strain evidence="2 3">CIRM-BRFM 2984</strain>
    </source>
</reference>
<dbReference type="InterPro" id="IPR032675">
    <property type="entry name" value="LRR_dom_sf"/>
</dbReference>
<name>A0AAW0EH93_9AGAR</name>
<proteinExistence type="predicted"/>
<evidence type="ECO:0000256" key="1">
    <source>
        <dbReference type="SAM" id="Phobius"/>
    </source>
</evidence>
<gene>
    <name evidence="2" type="ORF">R3P38DRAFT_3339959</name>
</gene>
<keyword evidence="1" id="KW-0812">Transmembrane</keyword>
<keyword evidence="1" id="KW-1133">Transmembrane helix</keyword>
<evidence type="ECO:0000313" key="3">
    <source>
        <dbReference type="Proteomes" id="UP001362999"/>
    </source>
</evidence>
<sequence length="426" mass="47932">MTHSTLASLPPELLVAIAAAGQQERFLDLSNPHWQIEAQPGSFRSEWTMSHLSRPIRDTIVDASELWDLTEAELNAEGSIEILKFYLQRSKTRLIYATLRVSARPNVVDMDVLLERIGQIVPHIGRVRHLRIGLREDWTTDILFPLRELFLEHLAILQRGNSTWPLLVEHLFRKGAPRLTYLGIDGCKFRFPATPGLQWGSSLTVLELLSGTEAGDNDSGAAISASCHSLTHLNIDLTSGFNSHRFHVPSLQYLAIWISSEHLNEETHLLDVVDLFDTPGLIEWTIYGAHGDQISMLLDATSLPSALSFPSLKRLSFIRLDLCLCDISCDAMHEISRPPMSLFPALSSLTLINQCFTEMLLLNLFYPDPYSSPAITIFTGFFGMMGFGTCCWCRWRRSADGRPLPELKLFSSTTPSSLEDWQHTEL</sequence>
<dbReference type="AlphaFoldDB" id="A0AAW0EH93"/>
<dbReference type="EMBL" id="JAWWNJ010000001">
    <property type="protein sequence ID" value="KAK7064772.1"/>
    <property type="molecule type" value="Genomic_DNA"/>
</dbReference>
<comment type="caution">
    <text evidence="2">The sequence shown here is derived from an EMBL/GenBank/DDBJ whole genome shotgun (WGS) entry which is preliminary data.</text>
</comment>
<protein>
    <recommendedName>
        <fullName evidence="4">F-box domain-containing protein</fullName>
    </recommendedName>
</protein>
<evidence type="ECO:0000313" key="2">
    <source>
        <dbReference type="EMBL" id="KAK7064772.1"/>
    </source>
</evidence>
<dbReference type="Proteomes" id="UP001362999">
    <property type="component" value="Unassembled WGS sequence"/>
</dbReference>
<keyword evidence="1" id="KW-0472">Membrane</keyword>